<dbReference type="EMBL" id="LR134523">
    <property type="protein sequence ID" value="VEJ34595.1"/>
    <property type="molecule type" value="Genomic_DNA"/>
</dbReference>
<dbReference type="SUPFAM" id="SSF47616">
    <property type="entry name" value="GST C-terminal domain-like"/>
    <property type="match status" value="1"/>
</dbReference>
<sequence length="109" mass="12859">MTGDYHPAFWPMFGPKKYTTSEDEADLEKVKEASYKAIDKVVSHLDSLLEGKDHVYKDKKTVLDPYAFILTRWTTMTPKSWKEYPNLVKFMERMEKDEAVQKVLELHDK</sequence>
<dbReference type="AlphaFoldDB" id="A0A3S4YNH7"/>
<dbReference type="InterPro" id="IPR004046">
    <property type="entry name" value="GST_C"/>
</dbReference>
<dbReference type="RefSeq" id="WP_232006485.1">
    <property type="nucleotide sequence ID" value="NZ_JAUSWF010000011.1"/>
</dbReference>
<organism evidence="2 3">
    <name type="scientific">Aedoeadaptatus ivorii</name>
    <dbReference type="NCBI Taxonomy" id="54006"/>
    <lineage>
        <taxon>Bacteria</taxon>
        <taxon>Bacillati</taxon>
        <taxon>Bacillota</taxon>
        <taxon>Tissierellia</taxon>
        <taxon>Tissierellales</taxon>
        <taxon>Peptoniphilaceae</taxon>
        <taxon>Aedoeadaptatus</taxon>
    </lineage>
</organism>
<gene>
    <name evidence="2" type="primary">gst</name>
    <name evidence="2" type="ORF">NCTC13079_00220</name>
</gene>
<evidence type="ECO:0000313" key="2">
    <source>
        <dbReference type="EMBL" id="VEJ34595.1"/>
    </source>
</evidence>
<protein>
    <submittedName>
        <fullName evidence="2">Glutathione S-transferase GST-4.5</fullName>
        <ecNumber evidence="2">2.5.1.18</ecNumber>
    </submittedName>
</protein>
<reference evidence="2 3" key="1">
    <citation type="submission" date="2018-12" db="EMBL/GenBank/DDBJ databases">
        <authorList>
            <consortium name="Pathogen Informatics"/>
        </authorList>
    </citation>
    <scope>NUCLEOTIDE SEQUENCE [LARGE SCALE GENOMIC DNA]</scope>
    <source>
        <strain evidence="2 3">NCTC13079</strain>
    </source>
</reference>
<keyword evidence="2" id="KW-0808">Transferase</keyword>
<keyword evidence="3" id="KW-1185">Reference proteome</keyword>
<dbReference type="Proteomes" id="UP000269544">
    <property type="component" value="Chromosome"/>
</dbReference>
<dbReference type="EC" id="2.5.1.18" evidence="2"/>
<accession>A0A3S4YNH7</accession>
<dbReference type="InterPro" id="IPR010987">
    <property type="entry name" value="Glutathione-S-Trfase_C-like"/>
</dbReference>
<evidence type="ECO:0000259" key="1">
    <source>
        <dbReference type="PROSITE" id="PS50405"/>
    </source>
</evidence>
<dbReference type="Gene3D" id="1.20.1050.10">
    <property type="match status" value="1"/>
</dbReference>
<dbReference type="InterPro" id="IPR036282">
    <property type="entry name" value="Glutathione-S-Trfase_C_sf"/>
</dbReference>
<evidence type="ECO:0000313" key="3">
    <source>
        <dbReference type="Proteomes" id="UP000269544"/>
    </source>
</evidence>
<name>A0A3S4YNH7_9FIRM</name>
<dbReference type="GO" id="GO:0004364">
    <property type="term" value="F:glutathione transferase activity"/>
    <property type="evidence" value="ECO:0007669"/>
    <property type="project" value="UniProtKB-EC"/>
</dbReference>
<dbReference type="PROSITE" id="PS50405">
    <property type="entry name" value="GST_CTER"/>
    <property type="match status" value="1"/>
</dbReference>
<dbReference type="KEGG" id="piv:NCTC13079_00220"/>
<feature type="domain" description="GST C-terminal" evidence="1">
    <location>
        <begin position="1"/>
        <end position="109"/>
    </location>
</feature>
<dbReference type="Pfam" id="PF14497">
    <property type="entry name" value="GST_C_3"/>
    <property type="match status" value="1"/>
</dbReference>
<proteinExistence type="predicted"/>
<dbReference type="CDD" id="cd03188">
    <property type="entry name" value="GST_C_Beta"/>
    <property type="match status" value="1"/>
</dbReference>